<organism evidence="1 2">
    <name type="scientific">Capnocytophaga leadbetteri</name>
    <dbReference type="NCBI Taxonomy" id="327575"/>
    <lineage>
        <taxon>Bacteria</taxon>
        <taxon>Pseudomonadati</taxon>
        <taxon>Bacteroidota</taxon>
        <taxon>Flavobacteriia</taxon>
        <taxon>Flavobacteriales</taxon>
        <taxon>Flavobacteriaceae</taxon>
        <taxon>Capnocytophaga</taxon>
    </lineage>
</organism>
<evidence type="ECO:0008006" key="3">
    <source>
        <dbReference type="Google" id="ProtNLM"/>
    </source>
</evidence>
<dbReference type="RefSeq" id="WP_095914435.1">
    <property type="nucleotide sequence ID" value="NZ_CAUUPF010000008.1"/>
</dbReference>
<dbReference type="Pfam" id="PF14114">
    <property type="entry name" value="DUF4286"/>
    <property type="match status" value="1"/>
</dbReference>
<dbReference type="InterPro" id="IPR025563">
    <property type="entry name" value="DUF4286"/>
</dbReference>
<reference evidence="2" key="1">
    <citation type="submission" date="2017-06" db="EMBL/GenBank/DDBJ databases">
        <title>Capnocytophaga spp. assemblies.</title>
        <authorList>
            <person name="Gulvik C.A."/>
        </authorList>
    </citation>
    <scope>NUCLEOTIDE SEQUENCE [LARGE SCALE GENOMIC DNA]</scope>
    <source>
        <strain evidence="2">H6253</strain>
    </source>
</reference>
<sequence>MYIYNLTAVIDESVFEAWQQWLAHSYLPAVNASALVDNVQIMRVLDSTERHYAIHHEISSAANLSAFLEEKIPQLLEEAAATFGEKALFFGTRLMISDKGAI</sequence>
<protein>
    <recommendedName>
        <fullName evidence="3">DUF4286 domain-containing protein</fullName>
    </recommendedName>
</protein>
<name>A0A250FBB4_9FLAO</name>
<keyword evidence="2" id="KW-1185">Reference proteome</keyword>
<evidence type="ECO:0000313" key="1">
    <source>
        <dbReference type="EMBL" id="ATA82422.1"/>
    </source>
</evidence>
<accession>A0A250FBB4</accession>
<dbReference type="KEGG" id="clk:CGC53_08735"/>
<dbReference type="AlphaFoldDB" id="A0A250FBB4"/>
<proteinExistence type="predicted"/>
<dbReference type="Proteomes" id="UP000217276">
    <property type="component" value="Chromosome"/>
</dbReference>
<evidence type="ECO:0000313" key="2">
    <source>
        <dbReference type="Proteomes" id="UP000217276"/>
    </source>
</evidence>
<dbReference type="EMBL" id="CP022384">
    <property type="protein sequence ID" value="ATA82422.1"/>
    <property type="molecule type" value="Genomic_DNA"/>
</dbReference>
<gene>
    <name evidence="1" type="ORF">CGC53_08735</name>
</gene>